<proteinExistence type="predicted"/>
<dbReference type="EMBL" id="MU001515">
    <property type="protein sequence ID" value="KAF2437704.1"/>
    <property type="molecule type" value="Genomic_DNA"/>
</dbReference>
<dbReference type="PANTHER" id="PTHR42470">
    <property type="entry name" value="VAST DOMAIN-CONTAINING PROTEIN"/>
    <property type="match status" value="1"/>
</dbReference>
<evidence type="ECO:0000256" key="1">
    <source>
        <dbReference type="SAM" id="MobiDB-lite"/>
    </source>
</evidence>
<feature type="domain" description="DUF7924" evidence="2">
    <location>
        <begin position="228"/>
        <end position="371"/>
    </location>
</feature>
<evidence type="ECO:0000259" key="2">
    <source>
        <dbReference type="Pfam" id="PF25545"/>
    </source>
</evidence>
<comment type="caution">
    <text evidence="3">The sequence shown here is derived from an EMBL/GenBank/DDBJ whole genome shotgun (WGS) entry which is preliminary data.</text>
</comment>
<reference evidence="3" key="1">
    <citation type="journal article" date="2020" name="Stud. Mycol.">
        <title>101 Dothideomycetes genomes: a test case for predicting lifestyles and emergence of pathogens.</title>
        <authorList>
            <person name="Haridas S."/>
            <person name="Albert R."/>
            <person name="Binder M."/>
            <person name="Bloem J."/>
            <person name="Labutti K."/>
            <person name="Salamov A."/>
            <person name="Andreopoulos B."/>
            <person name="Baker S."/>
            <person name="Barry K."/>
            <person name="Bills G."/>
            <person name="Bluhm B."/>
            <person name="Cannon C."/>
            <person name="Castanera R."/>
            <person name="Culley D."/>
            <person name="Daum C."/>
            <person name="Ezra D."/>
            <person name="Gonzalez J."/>
            <person name="Henrissat B."/>
            <person name="Kuo A."/>
            <person name="Liang C."/>
            <person name="Lipzen A."/>
            <person name="Lutzoni F."/>
            <person name="Magnuson J."/>
            <person name="Mondo S."/>
            <person name="Nolan M."/>
            <person name="Ohm R."/>
            <person name="Pangilinan J."/>
            <person name="Park H.-J."/>
            <person name="Ramirez L."/>
            <person name="Alfaro M."/>
            <person name="Sun H."/>
            <person name="Tritt A."/>
            <person name="Yoshinaga Y."/>
            <person name="Zwiers L.-H."/>
            <person name="Turgeon B."/>
            <person name="Goodwin S."/>
            <person name="Spatafora J."/>
            <person name="Crous P."/>
            <person name="Grigoriev I."/>
        </authorList>
    </citation>
    <scope>NUCLEOTIDE SEQUENCE</scope>
    <source>
        <strain evidence="3">CBS 690.94</strain>
    </source>
</reference>
<feature type="compositionally biased region" description="Basic and acidic residues" evidence="1">
    <location>
        <begin position="17"/>
        <end position="26"/>
    </location>
</feature>
<feature type="compositionally biased region" description="Low complexity" evidence="1">
    <location>
        <begin position="408"/>
        <end position="417"/>
    </location>
</feature>
<protein>
    <recommendedName>
        <fullName evidence="2">DUF7924 domain-containing protein</fullName>
    </recommendedName>
</protein>
<feature type="region of interest" description="Disordered" evidence="1">
    <location>
        <begin position="382"/>
        <end position="424"/>
    </location>
</feature>
<sequence length="424" mass="45143">MPTKRARCESPAAVCSERPRPGKDSAGDSDSDSNCGSDHDNNGNPDAPECLPARCALLQPLTEAALEALNRSTPAEADCAPESALSMSASATSTSADDLETRRKLMAYHIHVDTGANMPAKLQAHIDTHITKERRPEDTVSPHAHAAKVREDSAIHSLEPALMAGLHGDDEASFPGVAADFKCRLSRALLPPGSVEVRRAYGALAQPEADCSYGYATRYRTAAPSSPVFTSQQETKLHAAGLDISSLQLFPFLTAQWKRPSGTEGIHHAQTQSARDGAAIVNLLHRLHGPNAALADTCHFSCATDGEQVQFFVHWRAAELDGDAPVAVHYMKWLDSLSMRKPADMRKARNVIKNIAAYAVGPRLAAIGAAIDACAIPQQKRHAPTESDAAPTAVPAGIPADAPAGLFPSPRSSVSSRPTRRQKT</sequence>
<evidence type="ECO:0000313" key="4">
    <source>
        <dbReference type="Proteomes" id="UP000799764"/>
    </source>
</evidence>
<dbReference type="Pfam" id="PF25545">
    <property type="entry name" value="DUF7924"/>
    <property type="match status" value="1"/>
</dbReference>
<dbReference type="PANTHER" id="PTHR42470:SF1">
    <property type="entry name" value="VAST DOMAIN-CONTAINING PROTEIN"/>
    <property type="match status" value="1"/>
</dbReference>
<gene>
    <name evidence="3" type="ORF">P171DRAFT_437713</name>
</gene>
<dbReference type="AlphaFoldDB" id="A0A9P4U493"/>
<organism evidence="3 4">
    <name type="scientific">Karstenula rhodostoma CBS 690.94</name>
    <dbReference type="NCBI Taxonomy" id="1392251"/>
    <lineage>
        <taxon>Eukaryota</taxon>
        <taxon>Fungi</taxon>
        <taxon>Dikarya</taxon>
        <taxon>Ascomycota</taxon>
        <taxon>Pezizomycotina</taxon>
        <taxon>Dothideomycetes</taxon>
        <taxon>Pleosporomycetidae</taxon>
        <taxon>Pleosporales</taxon>
        <taxon>Massarineae</taxon>
        <taxon>Didymosphaeriaceae</taxon>
        <taxon>Karstenula</taxon>
    </lineage>
</organism>
<dbReference type="OrthoDB" id="5426775at2759"/>
<dbReference type="Proteomes" id="UP000799764">
    <property type="component" value="Unassembled WGS sequence"/>
</dbReference>
<evidence type="ECO:0000313" key="3">
    <source>
        <dbReference type="EMBL" id="KAF2437704.1"/>
    </source>
</evidence>
<feature type="region of interest" description="Disordered" evidence="1">
    <location>
        <begin position="1"/>
        <end position="46"/>
    </location>
</feature>
<dbReference type="InterPro" id="IPR057684">
    <property type="entry name" value="DUF7924"/>
</dbReference>
<accession>A0A9P4U493</accession>
<name>A0A9P4U493_9PLEO</name>
<keyword evidence="4" id="KW-1185">Reference proteome</keyword>